<dbReference type="GO" id="GO:0003918">
    <property type="term" value="F:DNA topoisomerase type II (double strand cut, ATP-hydrolyzing) activity"/>
    <property type="evidence" value="ECO:0007669"/>
    <property type="project" value="UniProtKB-EC"/>
</dbReference>
<dbReference type="SUPFAM" id="SSF101904">
    <property type="entry name" value="GyrA/ParC C-terminal domain-like"/>
    <property type="match status" value="1"/>
</dbReference>
<evidence type="ECO:0000256" key="6">
    <source>
        <dbReference type="ARBA" id="ARBA00023235"/>
    </source>
</evidence>
<evidence type="ECO:0000256" key="4">
    <source>
        <dbReference type="ARBA" id="ARBA00023029"/>
    </source>
</evidence>
<evidence type="ECO:0000256" key="7">
    <source>
        <dbReference type="PROSITE-ProRule" id="PRU01384"/>
    </source>
</evidence>
<evidence type="ECO:0000313" key="9">
    <source>
        <dbReference type="EMBL" id="MBP2028879.1"/>
    </source>
</evidence>
<dbReference type="PROSITE" id="PS52040">
    <property type="entry name" value="TOPO_IIA"/>
    <property type="match status" value="1"/>
</dbReference>
<dbReference type="Proteomes" id="UP001314903">
    <property type="component" value="Unassembled WGS sequence"/>
</dbReference>
<dbReference type="InterPro" id="IPR035516">
    <property type="entry name" value="Gyrase/topoIV_suA_C"/>
</dbReference>
<dbReference type="SUPFAM" id="SSF56719">
    <property type="entry name" value="Type II DNA topoisomerase"/>
    <property type="match status" value="1"/>
</dbReference>
<feature type="domain" description="Topo IIA-type catalytic" evidence="8">
    <location>
        <begin position="32"/>
        <end position="517"/>
    </location>
</feature>
<name>A0ABS4KQJ7_9FIRM</name>
<reference evidence="9 10" key="1">
    <citation type="submission" date="2021-03" db="EMBL/GenBank/DDBJ databases">
        <title>Genomic Encyclopedia of Type Strains, Phase IV (KMG-IV): sequencing the most valuable type-strain genomes for metagenomic binning, comparative biology and taxonomic classification.</title>
        <authorList>
            <person name="Goeker M."/>
        </authorList>
    </citation>
    <scope>NUCLEOTIDE SEQUENCE [LARGE SCALE GENOMIC DNA]</scope>
    <source>
        <strain evidence="9 10">DSM 27512</strain>
    </source>
</reference>
<evidence type="ECO:0000259" key="8">
    <source>
        <dbReference type="PROSITE" id="PS52040"/>
    </source>
</evidence>
<keyword evidence="10" id="KW-1185">Reference proteome</keyword>
<evidence type="ECO:0000256" key="2">
    <source>
        <dbReference type="ARBA" id="ARBA00008263"/>
    </source>
</evidence>
<dbReference type="Gene3D" id="2.120.10.90">
    <property type="entry name" value="DNA gyrase/topoisomerase IV, subunit A, C-terminal"/>
    <property type="match status" value="1"/>
</dbReference>
<dbReference type="InterPro" id="IPR050220">
    <property type="entry name" value="Type_II_DNA_Topoisomerases"/>
</dbReference>
<dbReference type="CDD" id="cd00187">
    <property type="entry name" value="TOP4c"/>
    <property type="match status" value="1"/>
</dbReference>
<proteinExistence type="inferred from homology"/>
<dbReference type="PANTHER" id="PTHR43493:SF5">
    <property type="entry name" value="DNA GYRASE SUBUNIT A, CHLOROPLASTIC_MITOCHONDRIAL"/>
    <property type="match status" value="1"/>
</dbReference>
<evidence type="ECO:0000256" key="3">
    <source>
        <dbReference type="ARBA" id="ARBA00012895"/>
    </source>
</evidence>
<dbReference type="Gene3D" id="3.30.1360.40">
    <property type="match status" value="1"/>
</dbReference>
<gene>
    <name evidence="9" type="ORF">J2Z35_002717</name>
</gene>
<evidence type="ECO:0000256" key="1">
    <source>
        <dbReference type="ARBA" id="ARBA00000185"/>
    </source>
</evidence>
<sequence>MPKERLIKIDYEDEMKQSYIDYSMSVIIGRAIPDVRDGLKPGQRRILYAMSELNLQHDKQFRKSARIVGDVLGKFHPHGDSAVYETMVRMSQDFKTNIPLVLGHGNFGSIDGDSAAAMRYTEAKLTKASHYMLNDLDKNTVDFQDNFDGSVKEPKMLPALFPNLLVNGTEGIAVGMSTTIPPHNPSEVIKAIVAYLDNEDIDTKGLMKHIKGPDFPTGGLIVNKDDLHELYETGRGTLRIRSKIDIEDAGSGRKNVVISEIPYTYSGNKIALIDRIIGLMKKRGLDEATDVRDESSREGTRIVVEVKKGADADKVIAKLYKKTPLEDTLSPNFLVVDNNLPKTLSLKGLITAYVNHQKEINERKYNYLLMKSKAKKEVLDGLVKAYDIIDLIIEILRGSKKMEDVKNCLMGQSIEGINFKSKKSESLAKKLDFTEMQTNAILDMKLQKLIGLEFEKIEADLENVKKDIALYEEILSSVESLKKHIKENLLKMEKDLKRKRLTSISNEEKIEIVEEEIEEEVYVLVDKFSYMKVVDQLSITRASGDTLEEYKYVVKTTSLSRLILFTEDGSFHQIKIKDIPKSKLRDKGSLIDNIIPSLNKDSNILFMTSSLDIAESKFLFLTKKGNIKIVDGPEFDLSRRHTNATKLEPDDEILLISMLSEQDEEIVMLSSYMHLLRFSLNDVANLKRNAVGVTAMKLGKNETIITSKLLNHQFEKLVLKSKDSKIEIENKEIPLKKRAQKGISIKFDKDINLRFL</sequence>
<evidence type="ECO:0000256" key="5">
    <source>
        <dbReference type="ARBA" id="ARBA00023125"/>
    </source>
</evidence>
<dbReference type="InterPro" id="IPR013760">
    <property type="entry name" value="Topo_IIA-like_dom_sf"/>
</dbReference>
<keyword evidence="6 7" id="KW-0413">Isomerase</keyword>
<dbReference type="Pfam" id="PF03989">
    <property type="entry name" value="DNA_gyraseA_C"/>
    <property type="match status" value="2"/>
</dbReference>
<comment type="catalytic activity">
    <reaction evidence="1 7">
        <text>ATP-dependent breakage, passage and rejoining of double-stranded DNA.</text>
        <dbReference type="EC" id="5.6.2.2"/>
    </reaction>
</comment>
<dbReference type="EMBL" id="JAGGLI010000045">
    <property type="protein sequence ID" value="MBP2028879.1"/>
    <property type="molecule type" value="Genomic_DNA"/>
</dbReference>
<keyword evidence="5 7" id="KW-0238">DNA-binding</keyword>
<accession>A0ABS4KQJ7</accession>
<dbReference type="SMART" id="SM00434">
    <property type="entry name" value="TOP4c"/>
    <property type="match status" value="1"/>
</dbReference>
<comment type="similarity">
    <text evidence="2">Belongs to the type II topoisomerase GyrA/ParC subunit family.</text>
</comment>
<protein>
    <recommendedName>
        <fullName evidence="3">DNA topoisomerase (ATP-hydrolyzing)</fullName>
        <ecNumber evidence="3">5.6.2.2</ecNumber>
    </recommendedName>
</protein>
<dbReference type="InterPro" id="IPR006691">
    <property type="entry name" value="GyrA/parC_rep"/>
</dbReference>
<dbReference type="RefSeq" id="WP_209661937.1">
    <property type="nucleotide sequence ID" value="NZ_JAGGLI010000045.1"/>
</dbReference>
<keyword evidence="4 7" id="KW-0799">Topoisomerase</keyword>
<comment type="caution">
    <text evidence="9">The sequence shown here is derived from an EMBL/GenBank/DDBJ whole genome shotgun (WGS) entry which is preliminary data.</text>
</comment>
<dbReference type="Gene3D" id="1.10.268.10">
    <property type="entry name" value="Topoisomerase, domain 3"/>
    <property type="match status" value="1"/>
</dbReference>
<dbReference type="NCBIfam" id="NF004044">
    <property type="entry name" value="PRK05561.1"/>
    <property type="match status" value="1"/>
</dbReference>
<dbReference type="InterPro" id="IPR013758">
    <property type="entry name" value="Topo_IIA_A/C_ab"/>
</dbReference>
<dbReference type="Pfam" id="PF00521">
    <property type="entry name" value="DNA_topoisoIV"/>
    <property type="match status" value="1"/>
</dbReference>
<dbReference type="InterPro" id="IPR002205">
    <property type="entry name" value="Topo_IIA_dom_A"/>
</dbReference>
<feature type="active site" description="O-(5'-phospho-DNA)-tyrosine intermediate" evidence="7">
    <location>
        <position position="120"/>
    </location>
</feature>
<dbReference type="Gene3D" id="3.90.199.10">
    <property type="entry name" value="Topoisomerase II, domain 5"/>
    <property type="match status" value="1"/>
</dbReference>
<dbReference type="InterPro" id="IPR013757">
    <property type="entry name" value="Topo_IIA_A_a_sf"/>
</dbReference>
<dbReference type="PANTHER" id="PTHR43493">
    <property type="entry name" value="DNA GYRASE/TOPOISOMERASE SUBUNIT A"/>
    <property type="match status" value="1"/>
</dbReference>
<organism evidence="9 10">
    <name type="scientific">Acetoanaerobium pronyense</name>
    <dbReference type="NCBI Taxonomy" id="1482736"/>
    <lineage>
        <taxon>Bacteria</taxon>
        <taxon>Bacillati</taxon>
        <taxon>Bacillota</taxon>
        <taxon>Clostridia</taxon>
        <taxon>Peptostreptococcales</taxon>
        <taxon>Filifactoraceae</taxon>
        <taxon>Acetoanaerobium</taxon>
    </lineage>
</organism>
<dbReference type="EC" id="5.6.2.2" evidence="3"/>
<evidence type="ECO:0000313" key="10">
    <source>
        <dbReference type="Proteomes" id="UP001314903"/>
    </source>
</evidence>